<proteinExistence type="predicted"/>
<feature type="chain" id="PRO_5036428521" evidence="2">
    <location>
        <begin position="26"/>
        <end position="143"/>
    </location>
</feature>
<evidence type="ECO:0000256" key="2">
    <source>
        <dbReference type="SAM" id="SignalP"/>
    </source>
</evidence>
<feature type="region of interest" description="Disordered" evidence="1">
    <location>
        <begin position="28"/>
        <end position="76"/>
    </location>
</feature>
<sequence>MSSSSRTILMMMGLCLVLIVSKSLAKETQNDDFEEDDEDEDFEARPSSAPVRAQPPRRPFQQHESARNPQSHIDPKRLNCPLCDSSVYSYCSDKLLHDACCCLSPSDTDDLPPQCGYADCSFLHANTCREHRLITACCCNQRL</sequence>
<dbReference type="EMBL" id="HBUF01442988">
    <property type="protein sequence ID" value="CAG6743074.1"/>
    <property type="molecule type" value="Transcribed_RNA"/>
</dbReference>
<reference evidence="3" key="1">
    <citation type="submission" date="2021-05" db="EMBL/GenBank/DDBJ databases">
        <authorList>
            <person name="Alioto T."/>
            <person name="Alioto T."/>
            <person name="Gomez Garrido J."/>
        </authorList>
    </citation>
    <scope>NUCLEOTIDE SEQUENCE</scope>
</reference>
<evidence type="ECO:0000256" key="1">
    <source>
        <dbReference type="SAM" id="MobiDB-lite"/>
    </source>
</evidence>
<dbReference type="AlphaFoldDB" id="A0A8D8QVV1"/>
<dbReference type="EMBL" id="HBUF01106835">
    <property type="protein sequence ID" value="CAG6639355.1"/>
    <property type="molecule type" value="Transcribed_RNA"/>
</dbReference>
<name>A0A8D8QVV1_9HEMI</name>
<feature type="signal peptide" evidence="2">
    <location>
        <begin position="1"/>
        <end position="25"/>
    </location>
</feature>
<evidence type="ECO:0000313" key="3">
    <source>
        <dbReference type="EMBL" id="CAG6639355.1"/>
    </source>
</evidence>
<feature type="compositionally biased region" description="Acidic residues" evidence="1">
    <location>
        <begin position="30"/>
        <end position="42"/>
    </location>
</feature>
<keyword evidence="2" id="KW-0732">Signal</keyword>
<organism evidence="3">
    <name type="scientific">Cacopsylla melanoneura</name>
    <dbReference type="NCBI Taxonomy" id="428564"/>
    <lineage>
        <taxon>Eukaryota</taxon>
        <taxon>Metazoa</taxon>
        <taxon>Ecdysozoa</taxon>
        <taxon>Arthropoda</taxon>
        <taxon>Hexapoda</taxon>
        <taxon>Insecta</taxon>
        <taxon>Pterygota</taxon>
        <taxon>Neoptera</taxon>
        <taxon>Paraneoptera</taxon>
        <taxon>Hemiptera</taxon>
        <taxon>Sternorrhyncha</taxon>
        <taxon>Psylloidea</taxon>
        <taxon>Psyllidae</taxon>
        <taxon>Psyllinae</taxon>
        <taxon>Cacopsylla</taxon>
    </lineage>
</organism>
<protein>
    <submittedName>
        <fullName evidence="3">Uncharacterized protein</fullName>
    </submittedName>
</protein>
<accession>A0A8D8QVV1</accession>